<evidence type="ECO:0000256" key="2">
    <source>
        <dbReference type="ARBA" id="ARBA00001913"/>
    </source>
</evidence>
<dbReference type="InterPro" id="IPR036397">
    <property type="entry name" value="RNaseH_sf"/>
</dbReference>
<evidence type="ECO:0000259" key="18">
    <source>
        <dbReference type="SMART" id="SM00632"/>
    </source>
</evidence>
<feature type="domain" description="Alpha-amylase C-terminal" evidence="18">
    <location>
        <begin position="461"/>
        <end position="519"/>
    </location>
</feature>
<evidence type="ECO:0000256" key="16">
    <source>
        <dbReference type="SAM" id="MobiDB-lite"/>
    </source>
</evidence>
<evidence type="ECO:0000256" key="12">
    <source>
        <dbReference type="ARBA" id="ARBA00023277"/>
    </source>
</evidence>
<evidence type="ECO:0000313" key="20">
    <source>
        <dbReference type="EMBL" id="KAJ4434149.1"/>
    </source>
</evidence>
<evidence type="ECO:0000256" key="13">
    <source>
        <dbReference type="ARBA" id="ARBA00023295"/>
    </source>
</evidence>
<dbReference type="PRINTS" id="PR00110">
    <property type="entry name" value="ALPHAAMYLASE"/>
</dbReference>
<dbReference type="InterPro" id="IPR032135">
    <property type="entry name" value="DUF4817"/>
</dbReference>
<dbReference type="InterPro" id="IPR006047">
    <property type="entry name" value="GH13_cat_dom"/>
</dbReference>
<dbReference type="EC" id="3.2.1.1" evidence="6 15"/>
<comment type="cofactor">
    <cofactor evidence="3">
        <name>chloride</name>
        <dbReference type="ChEBI" id="CHEBI:17996"/>
    </cofactor>
</comment>
<gene>
    <name evidence="20" type="ORF">ANN_16469</name>
</gene>
<dbReference type="InterPro" id="IPR017853">
    <property type="entry name" value="GH"/>
</dbReference>
<keyword evidence="8 15" id="KW-0378">Hydrolase</keyword>
<dbReference type="PANTHER" id="PTHR43447">
    <property type="entry name" value="ALPHA-AMYLASE"/>
    <property type="match status" value="1"/>
</dbReference>
<feature type="domain" description="Glycosyl hydrolase family 13 catalytic" evidence="19">
    <location>
        <begin position="29"/>
        <end position="452"/>
    </location>
</feature>
<feature type="region of interest" description="Disordered" evidence="16">
    <location>
        <begin position="407"/>
        <end position="426"/>
    </location>
</feature>
<dbReference type="InterPro" id="IPR031319">
    <property type="entry name" value="A-amylase_C"/>
</dbReference>
<comment type="caution">
    <text evidence="20">The sequence shown here is derived from an EMBL/GenBank/DDBJ whole genome shotgun (WGS) entry which is preliminary data.</text>
</comment>
<evidence type="ECO:0000256" key="11">
    <source>
        <dbReference type="ARBA" id="ARBA00023214"/>
    </source>
</evidence>
<dbReference type="EMBL" id="JAJSOF020000027">
    <property type="protein sequence ID" value="KAJ4434149.1"/>
    <property type="molecule type" value="Genomic_DNA"/>
</dbReference>
<dbReference type="Pfam" id="PF16087">
    <property type="entry name" value="DUF4817"/>
    <property type="match status" value="1"/>
</dbReference>
<dbReference type="SUPFAM" id="SSF51445">
    <property type="entry name" value="(Trans)glycosidases"/>
    <property type="match status" value="1"/>
</dbReference>
<keyword evidence="10" id="KW-1015">Disulfide bond</keyword>
<keyword evidence="9" id="KW-0106">Calcium</keyword>
<evidence type="ECO:0000256" key="1">
    <source>
        <dbReference type="ARBA" id="ARBA00000548"/>
    </source>
</evidence>
<dbReference type="SUPFAM" id="SSF51011">
    <property type="entry name" value="Glycosyl hydrolase domain"/>
    <property type="match status" value="1"/>
</dbReference>
<keyword evidence="13 15" id="KW-0326">Glycosidase</keyword>
<evidence type="ECO:0000256" key="4">
    <source>
        <dbReference type="ARBA" id="ARBA00008061"/>
    </source>
</evidence>
<evidence type="ECO:0000256" key="5">
    <source>
        <dbReference type="ARBA" id="ARBA00011245"/>
    </source>
</evidence>
<dbReference type="SMART" id="SM00632">
    <property type="entry name" value="Aamy_C"/>
    <property type="match status" value="1"/>
</dbReference>
<evidence type="ECO:0000256" key="9">
    <source>
        <dbReference type="ARBA" id="ARBA00022837"/>
    </source>
</evidence>
<feature type="signal peptide" evidence="17">
    <location>
        <begin position="1"/>
        <end position="18"/>
    </location>
</feature>
<evidence type="ECO:0000256" key="3">
    <source>
        <dbReference type="ARBA" id="ARBA00001923"/>
    </source>
</evidence>
<evidence type="ECO:0000256" key="10">
    <source>
        <dbReference type="ARBA" id="ARBA00023157"/>
    </source>
</evidence>
<accession>A0ABQ8SJU8</accession>
<keyword evidence="17" id="KW-0732">Signal</keyword>
<keyword evidence="11" id="KW-0868">Chloride</keyword>
<evidence type="ECO:0000256" key="7">
    <source>
        <dbReference type="ARBA" id="ARBA00022723"/>
    </source>
</evidence>
<proteinExistence type="inferred from homology"/>
<comment type="cofactor">
    <cofactor evidence="2">
        <name>Ca(2+)</name>
        <dbReference type="ChEBI" id="CHEBI:29108"/>
    </cofactor>
</comment>
<organism evidence="20 21">
    <name type="scientific">Periplaneta americana</name>
    <name type="common">American cockroach</name>
    <name type="synonym">Blatta americana</name>
    <dbReference type="NCBI Taxonomy" id="6978"/>
    <lineage>
        <taxon>Eukaryota</taxon>
        <taxon>Metazoa</taxon>
        <taxon>Ecdysozoa</taxon>
        <taxon>Arthropoda</taxon>
        <taxon>Hexapoda</taxon>
        <taxon>Insecta</taxon>
        <taxon>Pterygota</taxon>
        <taxon>Neoptera</taxon>
        <taxon>Polyneoptera</taxon>
        <taxon>Dictyoptera</taxon>
        <taxon>Blattodea</taxon>
        <taxon>Blattoidea</taxon>
        <taxon>Blattidae</taxon>
        <taxon>Blattinae</taxon>
        <taxon>Periplaneta</taxon>
    </lineage>
</organism>
<keyword evidence="7" id="KW-0479">Metal-binding</keyword>
<dbReference type="InterPro" id="IPR013780">
    <property type="entry name" value="Glyco_hydro_b"/>
</dbReference>
<evidence type="ECO:0000256" key="14">
    <source>
        <dbReference type="RuleBase" id="RU003615"/>
    </source>
</evidence>
<feature type="chain" id="PRO_5047481091" description="Alpha-amylase" evidence="17">
    <location>
        <begin position="19"/>
        <end position="764"/>
    </location>
</feature>
<reference evidence="20 21" key="1">
    <citation type="journal article" date="2022" name="Allergy">
        <title>Genome assembly and annotation of Periplaneta americana reveal a comprehensive cockroach allergen profile.</title>
        <authorList>
            <person name="Wang L."/>
            <person name="Xiong Q."/>
            <person name="Saelim N."/>
            <person name="Wang L."/>
            <person name="Nong W."/>
            <person name="Wan A.T."/>
            <person name="Shi M."/>
            <person name="Liu X."/>
            <person name="Cao Q."/>
            <person name="Hui J.H.L."/>
            <person name="Sookrung N."/>
            <person name="Leung T.F."/>
            <person name="Tungtrongchitr A."/>
            <person name="Tsui S.K.W."/>
        </authorList>
    </citation>
    <scope>NUCLEOTIDE SEQUENCE [LARGE SCALE GENOMIC DNA]</scope>
    <source>
        <strain evidence="20">PWHHKU_190912</strain>
    </source>
</reference>
<comment type="catalytic activity">
    <reaction evidence="1 15">
        <text>Endohydrolysis of (1-&gt;4)-alpha-D-glucosidic linkages in polysaccharides containing three or more (1-&gt;4)-alpha-linked D-glucose units.</text>
        <dbReference type="EC" id="3.2.1.1"/>
    </reaction>
</comment>
<evidence type="ECO:0000256" key="17">
    <source>
        <dbReference type="SAM" id="SignalP"/>
    </source>
</evidence>
<keyword evidence="21" id="KW-1185">Reference proteome</keyword>
<protein>
    <recommendedName>
        <fullName evidence="6 15">Alpha-amylase</fullName>
        <ecNumber evidence="6 15">3.2.1.1</ecNumber>
    </recommendedName>
</protein>
<dbReference type="CDD" id="cd11317">
    <property type="entry name" value="AmyAc_bac_euk_AmyA"/>
    <property type="match status" value="1"/>
</dbReference>
<evidence type="ECO:0000313" key="21">
    <source>
        <dbReference type="Proteomes" id="UP001148838"/>
    </source>
</evidence>
<name>A0ABQ8SJU8_PERAM</name>
<dbReference type="Gene3D" id="3.30.420.10">
    <property type="entry name" value="Ribonuclease H-like superfamily/Ribonuclease H"/>
    <property type="match status" value="1"/>
</dbReference>
<dbReference type="Pfam" id="PF00128">
    <property type="entry name" value="Alpha-amylase"/>
    <property type="match status" value="1"/>
</dbReference>
<dbReference type="InterPro" id="IPR006046">
    <property type="entry name" value="Alpha_amylase"/>
</dbReference>
<comment type="subunit">
    <text evidence="5">Monomer.</text>
</comment>
<sequence>MGWLSLTGFLVCVVLTQAQKDPNVWGDRSAIVHLFEWKFSDIADECERFLAPNGYAGVQSNGYTTYEEVHGVADTGSHRRIDIITFKPGETKGYILDPATRFEKHQNQPEEVSPVHENLIITSPNRPWWERYQLVSYKIYSRSGDETAFRDMVSRCNTVGVRIYVDVVLNQMSGNWPDATGQAGDTADTYNLQYPAVPYGPGDFHSQCSVDNYNDASNVRNCELVGLHDLDQSSSYVRGKMIDYLNTLVDCGVAGFRVDAAKHMWPADLEYIYSQVNDLRTDQGFASGTRPFFYQEVIDLGGEAIKGSEYTGFGRVTEFKYGAELGNAFRGNNPIKYLVNFGTGWGFLPDGDALVFVDNHDNQRGHGAGGASILTYKTAKLYKMAVAFMLAYPYGYPRVMSSFSFDTDTDQGPPQDGNGNIVSPSINSDGTCGNGWVCEHRWRQIFNMVGFRNVVAGTSVNDWWDDGNQQIAFCRGGKGFIAFNDEYNADLKQTLQIHFMYGKADGNAALARRLYRERYPQRQCPDRKTFALSPADYPARVRFCQCFLQQCGVNPNFPALVLFTDEAQFTRDGITNFHNQHVWAYENPRATVPSHHQVRFSLNMWAGIIGDRLVGPHVLVNRLTGQAYTNFLENTIPHVLEDTLLINRQHIHFLHDGAPAHFSRTARRYLDRSFSDRWIGRGGPIAWPPRSPDLNPLDFYLWGHLKSLVYSSPVPDMESLRNRIVADCEDIRNTPGIWDRVRKAMRHRCEACIQAGGGYFEHLL</sequence>
<dbReference type="Gene3D" id="2.60.40.1180">
    <property type="entry name" value="Golgi alpha-mannosidase II"/>
    <property type="match status" value="1"/>
</dbReference>
<evidence type="ECO:0000256" key="15">
    <source>
        <dbReference type="RuleBase" id="RU361134"/>
    </source>
</evidence>
<keyword evidence="12 15" id="KW-0119">Carbohydrate metabolism</keyword>
<dbReference type="SMART" id="SM00642">
    <property type="entry name" value="Aamy"/>
    <property type="match status" value="1"/>
</dbReference>
<evidence type="ECO:0000259" key="19">
    <source>
        <dbReference type="SMART" id="SM00642"/>
    </source>
</evidence>
<evidence type="ECO:0000256" key="8">
    <source>
        <dbReference type="ARBA" id="ARBA00022801"/>
    </source>
</evidence>
<dbReference type="Proteomes" id="UP001148838">
    <property type="component" value="Unassembled WGS sequence"/>
</dbReference>
<comment type="similarity">
    <text evidence="4 14">Belongs to the glycosyl hydrolase 13 family.</text>
</comment>
<dbReference type="Gene3D" id="3.20.20.80">
    <property type="entry name" value="Glycosidases"/>
    <property type="match status" value="1"/>
</dbReference>
<evidence type="ECO:0000256" key="6">
    <source>
        <dbReference type="ARBA" id="ARBA00012595"/>
    </source>
</evidence>